<evidence type="ECO:0000256" key="8">
    <source>
        <dbReference type="ARBA" id="ARBA00022927"/>
    </source>
</evidence>
<evidence type="ECO:0000256" key="3">
    <source>
        <dbReference type="ARBA" id="ARBA00007507"/>
    </source>
</evidence>
<dbReference type="Pfam" id="PF00025">
    <property type="entry name" value="Arf"/>
    <property type="match status" value="1"/>
</dbReference>
<dbReference type="GeneID" id="43582349"/>
<dbReference type="SMART" id="SM00177">
    <property type="entry name" value="ARF"/>
    <property type="match status" value="1"/>
</dbReference>
<dbReference type="RefSeq" id="XP_031854140.1">
    <property type="nucleotide sequence ID" value="XM_031998249.1"/>
</dbReference>
<sequence>MLKNDQFESPSPTYKPTLEEITFDNIQFSTFDLSGYSQARRLWKDYIPEVNGLVFLVDATDRKRFSECKTELDALFASPGLINGPLLILGNKIDDLHAASEDELKYALGLDQVTTGKGLVKLDQGCFPVELYMSSVLKRQGYIEGFEWLSQYI</sequence>
<evidence type="ECO:0008006" key="16">
    <source>
        <dbReference type="Google" id="ProtNLM"/>
    </source>
</evidence>
<name>A0A5E8BXA0_9ASCO</name>
<feature type="binding site" evidence="11">
    <location>
        <position position="92"/>
    </location>
    <ligand>
        <name>GTP</name>
        <dbReference type="ChEBI" id="CHEBI:37565"/>
    </ligand>
</feature>
<keyword evidence="13" id="KW-0460">Magnesium</keyword>
<evidence type="ECO:0000256" key="7">
    <source>
        <dbReference type="ARBA" id="ARBA00022892"/>
    </source>
</evidence>
<dbReference type="GO" id="GO:0005783">
    <property type="term" value="C:endoplasmic reticulum"/>
    <property type="evidence" value="ECO:0007669"/>
    <property type="project" value="UniProtKB-SubCell"/>
</dbReference>
<dbReference type="GO" id="GO:0016192">
    <property type="term" value="P:vesicle-mediated transport"/>
    <property type="evidence" value="ECO:0007669"/>
    <property type="project" value="UniProtKB-KW"/>
</dbReference>
<dbReference type="PRINTS" id="PR00328">
    <property type="entry name" value="SAR1GTPBP"/>
</dbReference>
<dbReference type="SUPFAM" id="SSF52540">
    <property type="entry name" value="P-loop containing nucleoside triphosphate hydrolases"/>
    <property type="match status" value="1"/>
</dbReference>
<evidence type="ECO:0000256" key="6">
    <source>
        <dbReference type="ARBA" id="ARBA00022824"/>
    </source>
</evidence>
<keyword evidence="8" id="KW-0653">Protein transport</keyword>
<comment type="subcellular location">
    <subcellularLocation>
        <location evidence="1">Endoplasmic reticulum</location>
    </subcellularLocation>
    <subcellularLocation>
        <location evidence="2">Golgi apparatus</location>
    </subcellularLocation>
</comment>
<feature type="binding site" evidence="11">
    <location>
        <position position="91"/>
    </location>
    <ligand>
        <name>GTP</name>
        <dbReference type="ChEBI" id="CHEBI:37565"/>
    </ligand>
</feature>
<dbReference type="InterPro" id="IPR027417">
    <property type="entry name" value="P-loop_NTPase"/>
</dbReference>
<dbReference type="PROSITE" id="PS51417">
    <property type="entry name" value="ARF"/>
    <property type="match status" value="1"/>
</dbReference>
<evidence type="ECO:0000256" key="13">
    <source>
        <dbReference type="PIRSR" id="PIRSR606689-2"/>
    </source>
</evidence>
<keyword evidence="13" id="KW-0479">Metal-binding</keyword>
<dbReference type="GO" id="GO:0046872">
    <property type="term" value="F:metal ion binding"/>
    <property type="evidence" value="ECO:0007669"/>
    <property type="project" value="UniProtKB-KW"/>
</dbReference>
<keyword evidence="10 12" id="KW-0342">GTP-binding</keyword>
<keyword evidence="4" id="KW-0813">Transport</keyword>
<dbReference type="EMBL" id="CABVLU010000003">
    <property type="protein sequence ID" value="VVT53355.1"/>
    <property type="molecule type" value="Genomic_DNA"/>
</dbReference>
<evidence type="ECO:0000313" key="14">
    <source>
        <dbReference type="EMBL" id="VVT53355.1"/>
    </source>
</evidence>
<accession>A0A5E8BXA0</accession>
<proteinExistence type="inferred from homology"/>
<feature type="binding site" evidence="12">
    <location>
        <position position="35"/>
    </location>
    <ligand>
        <name>GTP</name>
        <dbReference type="ChEBI" id="CHEBI:37565"/>
    </ligand>
</feature>
<keyword evidence="6" id="KW-0256">Endoplasmic reticulum</keyword>
<dbReference type="GO" id="GO:0006886">
    <property type="term" value="P:intracellular protein transport"/>
    <property type="evidence" value="ECO:0007669"/>
    <property type="project" value="InterPro"/>
</dbReference>
<keyword evidence="7" id="KW-0931">ER-Golgi transport</keyword>
<dbReference type="Gene3D" id="3.40.50.300">
    <property type="entry name" value="P-loop containing nucleotide triphosphate hydrolases"/>
    <property type="match status" value="1"/>
</dbReference>
<dbReference type="PANTHER" id="PTHR45684">
    <property type="entry name" value="RE74312P"/>
    <property type="match status" value="1"/>
</dbReference>
<evidence type="ECO:0000256" key="9">
    <source>
        <dbReference type="ARBA" id="ARBA00023034"/>
    </source>
</evidence>
<feature type="binding site" evidence="11">
    <location>
        <position position="94"/>
    </location>
    <ligand>
        <name>GTP</name>
        <dbReference type="ChEBI" id="CHEBI:37565"/>
    </ligand>
</feature>
<evidence type="ECO:0000256" key="1">
    <source>
        <dbReference type="ARBA" id="ARBA00004240"/>
    </source>
</evidence>
<organism evidence="14 15">
    <name type="scientific">Magnusiomyces paraingens</name>
    <dbReference type="NCBI Taxonomy" id="2606893"/>
    <lineage>
        <taxon>Eukaryota</taxon>
        <taxon>Fungi</taxon>
        <taxon>Dikarya</taxon>
        <taxon>Ascomycota</taxon>
        <taxon>Saccharomycotina</taxon>
        <taxon>Dipodascomycetes</taxon>
        <taxon>Dipodascales</taxon>
        <taxon>Dipodascaceae</taxon>
        <taxon>Magnusiomyces</taxon>
    </lineage>
</organism>
<protein>
    <recommendedName>
        <fullName evidence="16">GTP-binding protein SAR1</fullName>
    </recommendedName>
</protein>
<dbReference type="GO" id="GO:0005525">
    <property type="term" value="F:GTP binding"/>
    <property type="evidence" value="ECO:0007669"/>
    <property type="project" value="UniProtKB-KW"/>
</dbReference>
<evidence type="ECO:0000313" key="15">
    <source>
        <dbReference type="Proteomes" id="UP000398389"/>
    </source>
</evidence>
<dbReference type="GO" id="GO:0003924">
    <property type="term" value="F:GTPase activity"/>
    <property type="evidence" value="ECO:0007669"/>
    <property type="project" value="InterPro"/>
</dbReference>
<dbReference type="GO" id="GO:0005794">
    <property type="term" value="C:Golgi apparatus"/>
    <property type="evidence" value="ECO:0007669"/>
    <property type="project" value="UniProtKB-SubCell"/>
</dbReference>
<evidence type="ECO:0000256" key="4">
    <source>
        <dbReference type="ARBA" id="ARBA00022448"/>
    </source>
</evidence>
<keyword evidence="9" id="KW-0333">Golgi apparatus</keyword>
<gene>
    <name evidence="14" type="ORF">SAPINGB_P003532</name>
</gene>
<feature type="binding site" evidence="12">
    <location>
        <begin position="91"/>
        <end position="94"/>
    </location>
    <ligand>
        <name>GTP</name>
        <dbReference type="ChEBI" id="CHEBI:37565"/>
    </ligand>
</feature>
<comment type="similarity">
    <text evidence="3">Belongs to the small GTPase superfamily. SAR1 family.</text>
</comment>
<feature type="binding site" evidence="11">
    <location>
        <position position="137"/>
    </location>
    <ligand>
        <name>GTP</name>
        <dbReference type="ChEBI" id="CHEBI:37565"/>
    </ligand>
</feature>
<feature type="binding site" evidence="13">
    <location>
        <position position="13"/>
    </location>
    <ligand>
        <name>Mg(2+)</name>
        <dbReference type="ChEBI" id="CHEBI:18420"/>
    </ligand>
</feature>
<dbReference type="Proteomes" id="UP000398389">
    <property type="component" value="Unassembled WGS sequence"/>
</dbReference>
<reference evidence="14 15" key="1">
    <citation type="submission" date="2019-09" db="EMBL/GenBank/DDBJ databases">
        <authorList>
            <person name="Brejova B."/>
        </authorList>
    </citation>
    <scope>NUCLEOTIDE SEQUENCE [LARGE SCALE GENOMIC DNA]</scope>
</reference>
<dbReference type="PROSITE" id="PS51422">
    <property type="entry name" value="SAR1"/>
    <property type="match status" value="1"/>
</dbReference>
<evidence type="ECO:0000256" key="5">
    <source>
        <dbReference type="ARBA" id="ARBA00022741"/>
    </source>
</evidence>
<dbReference type="InterPro" id="IPR006689">
    <property type="entry name" value="Small_GTPase_ARF/SAR"/>
</dbReference>
<dbReference type="AlphaFoldDB" id="A0A5E8BXA0"/>
<evidence type="ECO:0000256" key="10">
    <source>
        <dbReference type="ARBA" id="ARBA00023134"/>
    </source>
</evidence>
<feature type="binding site" evidence="11">
    <location>
        <position position="136"/>
    </location>
    <ligand>
        <name>GTP</name>
        <dbReference type="ChEBI" id="CHEBI:37565"/>
    </ligand>
</feature>
<dbReference type="InterPro" id="IPR006687">
    <property type="entry name" value="Small_GTPase_SAR1"/>
</dbReference>
<dbReference type="OrthoDB" id="2011769at2759"/>
<evidence type="ECO:0000256" key="11">
    <source>
        <dbReference type="PIRSR" id="PIRSR606687-2"/>
    </source>
</evidence>
<dbReference type="SMART" id="SM00178">
    <property type="entry name" value="SAR"/>
    <property type="match status" value="1"/>
</dbReference>
<keyword evidence="5 11" id="KW-0547">Nucleotide-binding</keyword>
<keyword evidence="15" id="KW-1185">Reference proteome</keyword>
<evidence type="ECO:0000256" key="2">
    <source>
        <dbReference type="ARBA" id="ARBA00004555"/>
    </source>
</evidence>
<evidence type="ECO:0000256" key="12">
    <source>
        <dbReference type="PIRSR" id="PIRSR606689-1"/>
    </source>
</evidence>